<dbReference type="PANTHER" id="PTHR45527">
    <property type="entry name" value="NONRIBOSOMAL PEPTIDE SYNTHETASE"/>
    <property type="match status" value="1"/>
</dbReference>
<dbReference type="PROSITE" id="PS50075">
    <property type="entry name" value="CARRIER"/>
    <property type="match status" value="1"/>
</dbReference>
<gene>
    <name evidence="4" type="ORF">JGB26_39775</name>
</gene>
<name>A0ABS0XIS6_9ACTN</name>
<sequence>EYRAPRTPQEEVLCGLFAEVLGLERVGVDDNFFTVGGHSLLATRLVSRIRTVLGVEIPMRVVFQYATVAEMADCLTSGKESFSLTDPFGVVLPMKTDGDAGPLWFVHPGVGLSWVYLGFATQLGDRPVYGIQARGFDGSELPGSIDEMVADYLEQILAVQPQGPFRLVGLSIGGTLAHALAGELQARGHEVALLGLLDCVPAEWFARNHTSLETAEVADVLAGYIPHTAPKGGDPADGAEDGERNSLVRNASAIAVRHTDMMRAYTQPTYRGDAVFFNATLNPDETYAPQWAAYIEGTVAEHDVHATHLGMCRPRPAAEICRVLSRHLDSE</sequence>
<evidence type="ECO:0000313" key="5">
    <source>
        <dbReference type="Proteomes" id="UP000634780"/>
    </source>
</evidence>
<organism evidence="4 5">
    <name type="scientific">Streptomyces flavofungini</name>
    <dbReference type="NCBI Taxonomy" id="68200"/>
    <lineage>
        <taxon>Bacteria</taxon>
        <taxon>Bacillati</taxon>
        <taxon>Actinomycetota</taxon>
        <taxon>Actinomycetes</taxon>
        <taxon>Kitasatosporales</taxon>
        <taxon>Streptomycetaceae</taxon>
        <taxon>Streptomyces</taxon>
    </lineage>
</organism>
<dbReference type="PROSITE" id="PS00012">
    <property type="entry name" value="PHOSPHOPANTETHEINE"/>
    <property type="match status" value="1"/>
</dbReference>
<dbReference type="EMBL" id="JAEKOZ010000051">
    <property type="protein sequence ID" value="MBJ3813131.1"/>
    <property type="molecule type" value="Genomic_DNA"/>
</dbReference>
<dbReference type="Proteomes" id="UP000634780">
    <property type="component" value="Unassembled WGS sequence"/>
</dbReference>
<dbReference type="InterPro" id="IPR009081">
    <property type="entry name" value="PP-bd_ACP"/>
</dbReference>
<dbReference type="InterPro" id="IPR020806">
    <property type="entry name" value="PKS_PP-bd"/>
</dbReference>
<dbReference type="Pfam" id="PF00550">
    <property type="entry name" value="PP-binding"/>
    <property type="match status" value="1"/>
</dbReference>
<dbReference type="PANTHER" id="PTHR45527:SF1">
    <property type="entry name" value="FATTY ACID SYNTHASE"/>
    <property type="match status" value="1"/>
</dbReference>
<reference evidence="4 5" key="1">
    <citation type="submission" date="2020-12" db="EMBL/GenBank/DDBJ databases">
        <title>Streptomyces typhae sp. nov., a novel endophytic actinomycete isolated from the root of cattail pollen (Typha angustifolia L.).</title>
        <authorList>
            <person name="Peng C."/>
            <person name="Liu C."/>
        </authorList>
    </citation>
    <scope>NUCLEOTIDE SEQUENCE [LARGE SCALE GENOMIC DNA]</scope>
    <source>
        <strain evidence="4 5">JCM 4753</strain>
    </source>
</reference>
<keyword evidence="2" id="KW-0597">Phosphoprotein</keyword>
<dbReference type="SUPFAM" id="SSF53474">
    <property type="entry name" value="alpha/beta-Hydrolases"/>
    <property type="match status" value="1"/>
</dbReference>
<accession>A0ABS0XIS6</accession>
<feature type="non-terminal residue" evidence="4">
    <location>
        <position position="1"/>
    </location>
</feature>
<keyword evidence="1" id="KW-0596">Phosphopantetheine</keyword>
<dbReference type="InterPro" id="IPR001031">
    <property type="entry name" value="Thioesterase"/>
</dbReference>
<dbReference type="Gene3D" id="3.40.50.1820">
    <property type="entry name" value="alpha/beta hydrolase"/>
    <property type="match status" value="1"/>
</dbReference>
<feature type="domain" description="Carrier" evidence="3">
    <location>
        <begin position="4"/>
        <end position="79"/>
    </location>
</feature>
<evidence type="ECO:0000259" key="3">
    <source>
        <dbReference type="PROSITE" id="PS50075"/>
    </source>
</evidence>
<dbReference type="SMART" id="SM00823">
    <property type="entry name" value="PKS_PP"/>
    <property type="match status" value="1"/>
</dbReference>
<keyword evidence="5" id="KW-1185">Reference proteome</keyword>
<evidence type="ECO:0000313" key="4">
    <source>
        <dbReference type="EMBL" id="MBJ3813131.1"/>
    </source>
</evidence>
<protein>
    <submittedName>
        <fullName evidence="4">Non-ribosomal peptide synthetase</fullName>
    </submittedName>
</protein>
<dbReference type="SUPFAM" id="SSF47336">
    <property type="entry name" value="ACP-like"/>
    <property type="match status" value="1"/>
</dbReference>
<evidence type="ECO:0000256" key="2">
    <source>
        <dbReference type="ARBA" id="ARBA00022553"/>
    </source>
</evidence>
<dbReference type="RefSeq" id="WP_233104040.1">
    <property type="nucleotide sequence ID" value="NZ_JAEKOZ010000051.1"/>
</dbReference>
<evidence type="ECO:0000256" key="1">
    <source>
        <dbReference type="ARBA" id="ARBA00022450"/>
    </source>
</evidence>
<dbReference type="InterPro" id="IPR006162">
    <property type="entry name" value="Ppantetheine_attach_site"/>
</dbReference>
<proteinExistence type="predicted"/>
<dbReference type="InterPro" id="IPR029058">
    <property type="entry name" value="AB_hydrolase_fold"/>
</dbReference>
<dbReference type="Pfam" id="PF00975">
    <property type="entry name" value="Thioesterase"/>
    <property type="match status" value="1"/>
</dbReference>
<dbReference type="SMART" id="SM00824">
    <property type="entry name" value="PKS_TE"/>
    <property type="match status" value="1"/>
</dbReference>
<dbReference type="InterPro" id="IPR020802">
    <property type="entry name" value="TesA-like"/>
</dbReference>
<comment type="caution">
    <text evidence="4">The sequence shown here is derived from an EMBL/GenBank/DDBJ whole genome shotgun (WGS) entry which is preliminary data.</text>
</comment>
<dbReference type="InterPro" id="IPR036736">
    <property type="entry name" value="ACP-like_sf"/>
</dbReference>